<sequence>MSSRRTKTSISRPALRSRPRDFVIPVAFAGAWFWVKMELAAYHMPPPLEQQAQAIVTLPSGSSTLQLEIAQSDRDRATGLMYRRSLPRNAGMLFPLLHPYIPKIWMKHVNFPLDIIFIKQGRIESIVHNAPPCQGLTYCPTYSPPVAVDTVLELLGGRAKELNLVMGSKVVLPVKLGMVVTDQSP</sequence>
<evidence type="ECO:0000313" key="2">
    <source>
        <dbReference type="Proteomes" id="UP000010384"/>
    </source>
</evidence>
<name>K9U2Q0_CHRTP</name>
<protein>
    <recommendedName>
        <fullName evidence="3">DUF192 domain-containing protein</fullName>
    </recommendedName>
</protein>
<dbReference type="EMBL" id="CP003597">
    <property type="protein sequence ID" value="AFY89352.1"/>
    <property type="molecule type" value="Genomic_DNA"/>
</dbReference>
<dbReference type="HOGENOM" id="CLU_097039_2_1_3"/>
<dbReference type="Pfam" id="PF02643">
    <property type="entry name" value="DUF192"/>
    <property type="match status" value="1"/>
</dbReference>
<dbReference type="KEGG" id="cthe:Chro_3943"/>
<keyword evidence="2" id="KW-1185">Reference proteome</keyword>
<dbReference type="Proteomes" id="UP000010384">
    <property type="component" value="Chromosome"/>
</dbReference>
<dbReference type="PANTHER" id="PTHR37953">
    <property type="entry name" value="UPF0127 PROTEIN MJ1496"/>
    <property type="match status" value="1"/>
</dbReference>
<gene>
    <name evidence="1" type="ORF">Chro_3943</name>
</gene>
<reference evidence="1 2" key="1">
    <citation type="submission" date="2012-06" db="EMBL/GenBank/DDBJ databases">
        <title>Finished chromosome of genome of Chroococcidiopsis thermalis PCC 7203.</title>
        <authorList>
            <consortium name="US DOE Joint Genome Institute"/>
            <person name="Gugger M."/>
            <person name="Coursin T."/>
            <person name="Rippka R."/>
            <person name="Tandeau De Marsac N."/>
            <person name="Huntemann M."/>
            <person name="Wei C.-L."/>
            <person name="Han J."/>
            <person name="Detter J.C."/>
            <person name="Han C."/>
            <person name="Tapia R."/>
            <person name="Davenport K."/>
            <person name="Daligault H."/>
            <person name="Erkkila T."/>
            <person name="Gu W."/>
            <person name="Munk A.C.C."/>
            <person name="Teshima H."/>
            <person name="Xu Y."/>
            <person name="Chain P."/>
            <person name="Chen A."/>
            <person name="Krypides N."/>
            <person name="Mavromatis K."/>
            <person name="Markowitz V."/>
            <person name="Szeto E."/>
            <person name="Ivanova N."/>
            <person name="Mikhailova N."/>
            <person name="Ovchinnikova G."/>
            <person name="Pagani I."/>
            <person name="Pati A."/>
            <person name="Goodwin L."/>
            <person name="Peters L."/>
            <person name="Pitluck S."/>
            <person name="Woyke T."/>
            <person name="Kerfeld C."/>
        </authorList>
    </citation>
    <scope>NUCLEOTIDE SEQUENCE [LARGE SCALE GENOMIC DNA]</scope>
    <source>
        <strain evidence="1 2">PCC 7203</strain>
    </source>
</reference>
<dbReference type="PANTHER" id="PTHR37953:SF1">
    <property type="entry name" value="UPF0127 PROTEIN MJ1496"/>
    <property type="match status" value="1"/>
</dbReference>
<evidence type="ECO:0008006" key="3">
    <source>
        <dbReference type="Google" id="ProtNLM"/>
    </source>
</evidence>
<dbReference type="AlphaFoldDB" id="K9U2Q0"/>
<dbReference type="Gene3D" id="2.60.120.1140">
    <property type="entry name" value="Protein of unknown function DUF192"/>
    <property type="match status" value="1"/>
</dbReference>
<dbReference type="eggNOG" id="COG1430">
    <property type="taxonomic scope" value="Bacteria"/>
</dbReference>
<dbReference type="InParanoid" id="K9U2Q0"/>
<dbReference type="InterPro" id="IPR038695">
    <property type="entry name" value="Saro_0823-like_sf"/>
</dbReference>
<accession>K9U2Q0</accession>
<dbReference type="InterPro" id="IPR003795">
    <property type="entry name" value="DUF192"/>
</dbReference>
<proteinExistence type="predicted"/>
<evidence type="ECO:0000313" key="1">
    <source>
        <dbReference type="EMBL" id="AFY89352.1"/>
    </source>
</evidence>
<organism evidence="1 2">
    <name type="scientific">Chroococcidiopsis thermalis (strain PCC 7203)</name>
    <dbReference type="NCBI Taxonomy" id="251229"/>
    <lineage>
        <taxon>Bacteria</taxon>
        <taxon>Bacillati</taxon>
        <taxon>Cyanobacteriota</taxon>
        <taxon>Cyanophyceae</taxon>
        <taxon>Chroococcidiopsidales</taxon>
        <taxon>Chroococcidiopsidaceae</taxon>
        <taxon>Chroococcidiopsis</taxon>
    </lineage>
</organism>